<evidence type="ECO:0000313" key="8">
    <source>
        <dbReference type="Proteomes" id="UP000663940"/>
    </source>
</evidence>
<sequence length="390" mass="44904">MKKIAIICYCLLLSLPSLLFFSPQVAYAQDDPLPARNDTAIHFRSKVMDEMRTLWIHVPDDYYTSNNDYPVLYVLDGDSHFNYLARTADFLSGYDRNRTPKMIVVGVVNIDRGRDFTPVYLKKQDGNRDSSKIMPDTGAGRFLRYLQQEVVPYIDKNYRVQPYRILAAHSLGGLFALYAKETDPLLFPGMILSSPVTTDRLLANLARFLNFSHPHNGKMFVGIGNENTSKVDLLVANLKRQAPGWFDWANQYYPDENHFTAPYKTVFDGLKFIYRGWFIDYYGNDNLTLSAIDARYQKLSDEFGYKITPGEEFLNNCGYYQLRLNHIENAVSIFSENVKKHPTSFNAYDSLGEAYMHLGDKPNAIRYYKKSLELNPQNDNGRQMLKKLGN</sequence>
<dbReference type="EMBL" id="CP071880">
    <property type="protein sequence ID" value="QTE48577.1"/>
    <property type="molecule type" value="Genomic_DNA"/>
</dbReference>
<dbReference type="InterPro" id="IPR000801">
    <property type="entry name" value="Esterase-like"/>
</dbReference>
<evidence type="ECO:0000256" key="1">
    <source>
        <dbReference type="ARBA" id="ARBA00022737"/>
    </source>
</evidence>
<dbReference type="PROSITE" id="PS50293">
    <property type="entry name" value="TPR_REGION"/>
    <property type="match status" value="1"/>
</dbReference>
<keyword evidence="1" id="KW-0677">Repeat</keyword>
<dbReference type="RefSeq" id="WP_112656032.1">
    <property type="nucleotide sequence ID" value="NZ_CP043451.1"/>
</dbReference>
<dbReference type="InterPro" id="IPR011990">
    <property type="entry name" value="TPR-like_helical_dom_sf"/>
</dbReference>
<dbReference type="PANTHER" id="PTHR48098:SF3">
    <property type="entry name" value="IRON(III) ENTEROBACTIN ESTERASE"/>
    <property type="match status" value="1"/>
</dbReference>
<dbReference type="InterPro" id="IPR050583">
    <property type="entry name" value="Mycobacterial_A85_antigen"/>
</dbReference>
<keyword evidence="8" id="KW-1185">Reference proteome</keyword>
<dbReference type="PANTHER" id="PTHR48098">
    <property type="entry name" value="ENTEROCHELIN ESTERASE-RELATED"/>
    <property type="match status" value="1"/>
</dbReference>
<dbReference type="EMBL" id="CP043451">
    <property type="protein sequence ID" value="QEM02675.1"/>
    <property type="molecule type" value="Genomic_DNA"/>
</dbReference>
<dbReference type="Gene3D" id="1.25.40.10">
    <property type="entry name" value="Tetratricopeptide repeat domain"/>
    <property type="match status" value="1"/>
</dbReference>
<dbReference type="Pfam" id="PF00756">
    <property type="entry name" value="Esterase"/>
    <property type="match status" value="1"/>
</dbReference>
<dbReference type="InterPro" id="IPR013105">
    <property type="entry name" value="TPR_2"/>
</dbReference>
<feature type="repeat" description="TPR" evidence="3">
    <location>
        <begin position="345"/>
        <end position="378"/>
    </location>
</feature>
<gene>
    <name evidence="5" type="ORF">DIU31_003760</name>
    <name evidence="6" type="ORF">J3L21_23980</name>
</gene>
<evidence type="ECO:0000256" key="4">
    <source>
        <dbReference type="SAM" id="SignalP"/>
    </source>
</evidence>
<dbReference type="Proteomes" id="UP000250557">
    <property type="component" value="Chromosome"/>
</dbReference>
<dbReference type="SMART" id="SM00028">
    <property type="entry name" value="TPR"/>
    <property type="match status" value="2"/>
</dbReference>
<dbReference type="AlphaFoldDB" id="A0AAE6MGL2"/>
<reference evidence="6 8" key="2">
    <citation type="submission" date="2021-03" db="EMBL/GenBank/DDBJ databases">
        <title>Mucilaginibacter strains isolated from gold and copper mining confer multi heavy-metal resistance.</title>
        <authorList>
            <person name="Li Y."/>
        </authorList>
    </citation>
    <scope>NUCLEOTIDE SEQUENCE [LARGE SCALE GENOMIC DNA]</scope>
    <source>
        <strain evidence="6 8">P2-4</strain>
    </source>
</reference>
<dbReference type="InterPro" id="IPR019734">
    <property type="entry name" value="TPR_rpt"/>
</dbReference>
<protein>
    <submittedName>
        <fullName evidence="5">Tetratricopeptide repeat protein</fullName>
    </submittedName>
</protein>
<name>A0AAE6MGL2_9SPHI</name>
<accession>A0AAE6MGL2</accession>
<organism evidence="5 7">
    <name type="scientific">Mucilaginibacter rubeus</name>
    <dbReference type="NCBI Taxonomy" id="2027860"/>
    <lineage>
        <taxon>Bacteria</taxon>
        <taxon>Pseudomonadati</taxon>
        <taxon>Bacteroidota</taxon>
        <taxon>Sphingobacteriia</taxon>
        <taxon>Sphingobacteriales</taxon>
        <taxon>Sphingobacteriaceae</taxon>
        <taxon>Mucilaginibacter</taxon>
    </lineage>
</organism>
<dbReference type="Gene3D" id="3.40.50.1820">
    <property type="entry name" value="alpha/beta hydrolase"/>
    <property type="match status" value="1"/>
</dbReference>
<evidence type="ECO:0000256" key="3">
    <source>
        <dbReference type="PROSITE-ProRule" id="PRU00339"/>
    </source>
</evidence>
<keyword evidence="4" id="KW-0732">Signal</keyword>
<dbReference type="Pfam" id="PF07719">
    <property type="entry name" value="TPR_2"/>
    <property type="match status" value="1"/>
</dbReference>
<feature type="signal peptide" evidence="4">
    <location>
        <begin position="1"/>
        <end position="28"/>
    </location>
</feature>
<dbReference type="InterPro" id="IPR029058">
    <property type="entry name" value="AB_hydrolase_fold"/>
</dbReference>
<evidence type="ECO:0000313" key="5">
    <source>
        <dbReference type="EMBL" id="QEM02675.1"/>
    </source>
</evidence>
<feature type="chain" id="PRO_5042099995" evidence="4">
    <location>
        <begin position="29"/>
        <end position="390"/>
    </location>
</feature>
<keyword evidence="2 3" id="KW-0802">TPR repeat</keyword>
<reference evidence="5 7" key="1">
    <citation type="submission" date="2019-08" db="EMBL/GenBank/DDBJ databases">
        <title>Comparative genome analysis confer to the adaptation heavy metal polluted environment.</title>
        <authorList>
            <person name="Li Y."/>
        </authorList>
    </citation>
    <scope>NUCLEOTIDE SEQUENCE [LARGE SCALE GENOMIC DNA]</scope>
    <source>
        <strain evidence="5 7">P2</strain>
    </source>
</reference>
<dbReference type="SUPFAM" id="SSF48452">
    <property type="entry name" value="TPR-like"/>
    <property type="match status" value="1"/>
</dbReference>
<dbReference type="Proteomes" id="UP000663940">
    <property type="component" value="Chromosome"/>
</dbReference>
<dbReference type="SUPFAM" id="SSF53474">
    <property type="entry name" value="alpha/beta-Hydrolases"/>
    <property type="match status" value="1"/>
</dbReference>
<evidence type="ECO:0000313" key="6">
    <source>
        <dbReference type="EMBL" id="QTE48577.1"/>
    </source>
</evidence>
<evidence type="ECO:0000313" key="7">
    <source>
        <dbReference type="Proteomes" id="UP000250557"/>
    </source>
</evidence>
<dbReference type="PROSITE" id="PS50005">
    <property type="entry name" value="TPR"/>
    <property type="match status" value="1"/>
</dbReference>
<evidence type="ECO:0000256" key="2">
    <source>
        <dbReference type="ARBA" id="ARBA00022803"/>
    </source>
</evidence>
<proteinExistence type="predicted"/>